<dbReference type="Proteomes" id="UP000824120">
    <property type="component" value="Chromosome 7"/>
</dbReference>
<gene>
    <name evidence="1" type="ORF">H5410_035131</name>
</gene>
<dbReference type="AlphaFoldDB" id="A0A9J5XZU6"/>
<evidence type="ECO:0000313" key="1">
    <source>
        <dbReference type="EMBL" id="KAG5593899.1"/>
    </source>
</evidence>
<protein>
    <submittedName>
        <fullName evidence="1">Uncharacterized protein</fullName>
    </submittedName>
</protein>
<keyword evidence="2" id="KW-1185">Reference proteome</keyword>
<dbReference type="EMBL" id="JACXVP010000007">
    <property type="protein sequence ID" value="KAG5593899.1"/>
    <property type="molecule type" value="Genomic_DNA"/>
</dbReference>
<proteinExistence type="predicted"/>
<comment type="caution">
    <text evidence="1">The sequence shown here is derived from an EMBL/GenBank/DDBJ whole genome shotgun (WGS) entry which is preliminary data.</text>
</comment>
<accession>A0A9J5XZU6</accession>
<sequence>MGKQGYFQVQTSPKEGKPDFTNFRIFGDSNSNLFLVKFFMDVHYDFINGVSWSQWKNREIFMFKRIPKISAYFCQNFAWKSIKTLLMA</sequence>
<evidence type="ECO:0000313" key="2">
    <source>
        <dbReference type="Proteomes" id="UP000824120"/>
    </source>
</evidence>
<organism evidence="1 2">
    <name type="scientific">Solanum commersonii</name>
    <name type="common">Commerson's wild potato</name>
    <name type="synonym">Commerson's nightshade</name>
    <dbReference type="NCBI Taxonomy" id="4109"/>
    <lineage>
        <taxon>Eukaryota</taxon>
        <taxon>Viridiplantae</taxon>
        <taxon>Streptophyta</taxon>
        <taxon>Embryophyta</taxon>
        <taxon>Tracheophyta</taxon>
        <taxon>Spermatophyta</taxon>
        <taxon>Magnoliopsida</taxon>
        <taxon>eudicotyledons</taxon>
        <taxon>Gunneridae</taxon>
        <taxon>Pentapetalae</taxon>
        <taxon>asterids</taxon>
        <taxon>lamiids</taxon>
        <taxon>Solanales</taxon>
        <taxon>Solanaceae</taxon>
        <taxon>Solanoideae</taxon>
        <taxon>Solaneae</taxon>
        <taxon>Solanum</taxon>
    </lineage>
</organism>
<reference evidence="1 2" key="1">
    <citation type="submission" date="2020-09" db="EMBL/GenBank/DDBJ databases">
        <title>De no assembly of potato wild relative species, Solanum commersonii.</title>
        <authorList>
            <person name="Cho K."/>
        </authorList>
    </citation>
    <scope>NUCLEOTIDE SEQUENCE [LARGE SCALE GENOMIC DNA]</scope>
    <source>
        <strain evidence="1">LZ3.2</strain>
        <tissue evidence="1">Leaf</tissue>
    </source>
</reference>
<name>A0A9J5XZU6_SOLCO</name>